<comment type="caution">
    <text evidence="1">The sequence shown here is derived from an EMBL/GenBank/DDBJ whole genome shotgun (WGS) entry which is preliminary data.</text>
</comment>
<accession>A0AA45WJR8</accession>
<proteinExistence type="predicted"/>
<protein>
    <submittedName>
        <fullName evidence="1">Uncharacterized protein</fullName>
    </submittedName>
</protein>
<reference evidence="1" key="1">
    <citation type="submission" date="2017-05" db="EMBL/GenBank/DDBJ databases">
        <authorList>
            <person name="Varghese N."/>
            <person name="Submissions S."/>
        </authorList>
    </citation>
    <scope>NUCLEOTIDE SEQUENCE</scope>
    <source>
        <strain evidence="1">DSM 18763</strain>
    </source>
</reference>
<dbReference type="Gene3D" id="3.40.50.1110">
    <property type="entry name" value="SGNH hydrolase"/>
    <property type="match status" value="1"/>
</dbReference>
<sequence length="182" mass="21117">MRKIIFLLLVIFNFSIAKEVTIIGDSLSVGATKYLKSFIPDAYIDAKVGRKFQELGNIIPQLEKDGKLKDIVVLELGTNGDFEIEEALNYVDYLLNKGKKVILVNVKVPRWWQDIVNRKLYIINKLRPQTLLLDWYYISNTVCQMQNINCFREDGYHLTDEGSYIFSYYIYSAISVIRNGEN</sequence>
<dbReference type="GO" id="GO:0016788">
    <property type="term" value="F:hydrolase activity, acting on ester bonds"/>
    <property type="evidence" value="ECO:0007669"/>
    <property type="project" value="UniProtKB-ARBA"/>
</dbReference>
<dbReference type="SUPFAM" id="SSF52266">
    <property type="entry name" value="SGNH hydrolase"/>
    <property type="match status" value="1"/>
</dbReference>
<dbReference type="InterPro" id="IPR036514">
    <property type="entry name" value="SGNH_hydro_sf"/>
</dbReference>
<organism evidence="1 2">
    <name type="scientific">Venenivibrio stagnispumantis</name>
    <dbReference type="NCBI Taxonomy" id="407998"/>
    <lineage>
        <taxon>Bacteria</taxon>
        <taxon>Pseudomonadati</taxon>
        <taxon>Aquificota</taxon>
        <taxon>Aquificia</taxon>
        <taxon>Aquificales</taxon>
        <taxon>Hydrogenothermaceae</taxon>
        <taxon>Venenivibrio</taxon>
    </lineage>
</organism>
<dbReference type="Proteomes" id="UP001157947">
    <property type="component" value="Unassembled WGS sequence"/>
</dbReference>
<gene>
    <name evidence="1" type="ORF">SAMN06264868_102159</name>
</gene>
<keyword evidence="2" id="KW-1185">Reference proteome</keyword>
<evidence type="ECO:0000313" key="1">
    <source>
        <dbReference type="EMBL" id="SMP03869.1"/>
    </source>
</evidence>
<dbReference type="AlphaFoldDB" id="A0AA45WJR8"/>
<name>A0AA45WJR8_9AQUI</name>
<evidence type="ECO:0000313" key="2">
    <source>
        <dbReference type="Proteomes" id="UP001157947"/>
    </source>
</evidence>
<dbReference type="EMBL" id="FXTX01000002">
    <property type="protein sequence ID" value="SMP03869.1"/>
    <property type="molecule type" value="Genomic_DNA"/>
</dbReference>